<name>A0A9X2S7I5_9FIRM</name>
<dbReference type="Proteomes" id="UP001142078">
    <property type="component" value="Unassembled WGS sequence"/>
</dbReference>
<dbReference type="AlphaFoldDB" id="A0A9X2S7I5"/>
<proteinExistence type="predicted"/>
<sequence>MSIYRIIDANINRVSEGLRVIEDIERFIFENKEISREAREIRHLVRKSFSNTQLFKDRGSLTDIGLDASREKDLDKKSNIESLLISNFKRAEEGLRSIEECLKVIEYYEESKLYEQLRFRVYELEKKAFLYKSQESISSEEIKK</sequence>
<organism evidence="2 3">
    <name type="scientific">Anaerosalibacter massiliensis</name>
    <dbReference type="NCBI Taxonomy" id="1347392"/>
    <lineage>
        <taxon>Bacteria</taxon>
        <taxon>Bacillati</taxon>
        <taxon>Bacillota</taxon>
        <taxon>Tissierellia</taxon>
        <taxon>Tissierellales</taxon>
        <taxon>Sporanaerobacteraceae</taxon>
        <taxon>Anaerosalibacter</taxon>
    </lineage>
</organism>
<gene>
    <name evidence="2" type="ORF">NSA23_08525</name>
</gene>
<dbReference type="InterPro" id="IPR041397">
    <property type="entry name" value="ThiD2"/>
</dbReference>
<dbReference type="RefSeq" id="WP_257490410.1">
    <property type="nucleotide sequence ID" value="NZ_JANJZL010000004.1"/>
</dbReference>
<evidence type="ECO:0000313" key="2">
    <source>
        <dbReference type="EMBL" id="MCR2044161.1"/>
    </source>
</evidence>
<accession>A0A9X2S7I5</accession>
<dbReference type="Pfam" id="PF17792">
    <property type="entry name" value="ThiD2"/>
    <property type="match status" value="1"/>
</dbReference>
<reference evidence="2" key="1">
    <citation type="submission" date="2022-07" db="EMBL/GenBank/DDBJ databases">
        <title>Enhanced cultured diversity of the mouse gut microbiota enables custom-made synthetic communities.</title>
        <authorList>
            <person name="Afrizal A."/>
        </authorList>
    </citation>
    <scope>NUCLEOTIDE SEQUENCE</scope>
    <source>
        <strain evidence="2">DSM 29482</strain>
    </source>
</reference>
<protein>
    <recommendedName>
        <fullName evidence="1">ThiD2 domain-containing protein</fullName>
    </recommendedName>
</protein>
<keyword evidence="3" id="KW-1185">Reference proteome</keyword>
<dbReference type="EMBL" id="JANJZL010000004">
    <property type="protein sequence ID" value="MCR2044161.1"/>
    <property type="molecule type" value="Genomic_DNA"/>
</dbReference>
<evidence type="ECO:0000313" key="3">
    <source>
        <dbReference type="Proteomes" id="UP001142078"/>
    </source>
</evidence>
<evidence type="ECO:0000259" key="1">
    <source>
        <dbReference type="Pfam" id="PF17792"/>
    </source>
</evidence>
<comment type="caution">
    <text evidence="2">The sequence shown here is derived from an EMBL/GenBank/DDBJ whole genome shotgun (WGS) entry which is preliminary data.</text>
</comment>
<feature type="domain" description="ThiD2" evidence="1">
    <location>
        <begin position="5"/>
        <end position="127"/>
    </location>
</feature>